<dbReference type="Gene3D" id="2.40.30.170">
    <property type="match status" value="1"/>
</dbReference>
<dbReference type="RefSeq" id="WP_151579035.1">
    <property type="nucleotide sequence ID" value="NZ_WBVM01000001.1"/>
</dbReference>
<comment type="subcellular location">
    <subcellularLocation>
        <location evidence="1">Cell envelope</location>
    </subcellularLocation>
</comment>
<accession>A0A7J5E015</accession>
<feature type="chain" id="PRO_5029601400" evidence="6">
    <location>
        <begin position="20"/>
        <end position="517"/>
    </location>
</feature>
<dbReference type="NCBIfam" id="TIGR01730">
    <property type="entry name" value="RND_mfp"/>
    <property type="match status" value="1"/>
</dbReference>
<dbReference type="Pfam" id="PF25917">
    <property type="entry name" value="BSH_RND"/>
    <property type="match status" value="1"/>
</dbReference>
<feature type="compositionally biased region" description="Low complexity" evidence="5">
    <location>
        <begin position="184"/>
        <end position="209"/>
    </location>
</feature>
<dbReference type="PANTHER" id="PTHR32347">
    <property type="entry name" value="EFFLUX SYSTEM COMPONENT YKNX-RELATED"/>
    <property type="match status" value="1"/>
</dbReference>
<dbReference type="SUPFAM" id="SSF111369">
    <property type="entry name" value="HlyD-like secretion proteins"/>
    <property type="match status" value="1"/>
</dbReference>
<dbReference type="GO" id="GO:0022857">
    <property type="term" value="F:transmembrane transporter activity"/>
    <property type="evidence" value="ECO:0007669"/>
    <property type="project" value="InterPro"/>
</dbReference>
<dbReference type="Pfam" id="PF25967">
    <property type="entry name" value="RND-MFP_C"/>
    <property type="match status" value="1"/>
</dbReference>
<dbReference type="Gene3D" id="2.40.50.100">
    <property type="match status" value="2"/>
</dbReference>
<dbReference type="InterPro" id="IPR050465">
    <property type="entry name" value="UPF0194_transport"/>
</dbReference>
<protein>
    <submittedName>
        <fullName evidence="9">Efflux RND transporter periplasmic adaptor subunit</fullName>
    </submittedName>
</protein>
<feature type="region of interest" description="Disordered" evidence="5">
    <location>
        <begin position="184"/>
        <end position="216"/>
    </location>
</feature>
<dbReference type="PANTHER" id="PTHR32347:SF23">
    <property type="entry name" value="BLL5650 PROTEIN"/>
    <property type="match status" value="1"/>
</dbReference>
<dbReference type="InterPro" id="IPR011053">
    <property type="entry name" value="Single_hybrid_motif"/>
</dbReference>
<feature type="region of interest" description="Disordered" evidence="5">
    <location>
        <begin position="253"/>
        <end position="283"/>
    </location>
</feature>
<dbReference type="Gene3D" id="1.10.287.470">
    <property type="entry name" value="Helix hairpin bin"/>
    <property type="match status" value="1"/>
</dbReference>
<dbReference type="GO" id="GO:0030313">
    <property type="term" value="C:cell envelope"/>
    <property type="evidence" value="ECO:0007669"/>
    <property type="project" value="UniProtKB-SubCell"/>
</dbReference>
<evidence type="ECO:0000256" key="2">
    <source>
        <dbReference type="ARBA" id="ARBA00009477"/>
    </source>
</evidence>
<feature type="compositionally biased region" description="Gly residues" evidence="5">
    <location>
        <begin position="497"/>
        <end position="511"/>
    </location>
</feature>
<evidence type="ECO:0000256" key="6">
    <source>
        <dbReference type="SAM" id="SignalP"/>
    </source>
</evidence>
<dbReference type="InterPro" id="IPR058625">
    <property type="entry name" value="MdtA-like_BSH"/>
</dbReference>
<reference evidence="9 10" key="1">
    <citation type="submission" date="2019-09" db="EMBL/GenBank/DDBJ databases">
        <title>Pimelobacter sp. isolated from Paulinella.</title>
        <authorList>
            <person name="Jeong S.E."/>
        </authorList>
    </citation>
    <scope>NUCLEOTIDE SEQUENCE [LARGE SCALE GENOMIC DNA]</scope>
    <source>
        <strain evidence="9 10">Pch-N</strain>
    </source>
</reference>
<feature type="domain" description="Multidrug resistance protein MdtA-like C-terminal permuted SH3" evidence="8">
    <location>
        <begin position="431"/>
        <end position="486"/>
    </location>
</feature>
<feature type="region of interest" description="Disordered" evidence="5">
    <location>
        <begin position="488"/>
        <end position="517"/>
    </location>
</feature>
<evidence type="ECO:0000256" key="3">
    <source>
        <dbReference type="ARBA" id="ARBA00023054"/>
    </source>
</evidence>
<evidence type="ECO:0000256" key="4">
    <source>
        <dbReference type="SAM" id="Coils"/>
    </source>
</evidence>
<comment type="caution">
    <text evidence="9">The sequence shown here is derived from an EMBL/GenBank/DDBJ whole genome shotgun (WGS) entry which is preliminary data.</text>
</comment>
<evidence type="ECO:0000256" key="1">
    <source>
        <dbReference type="ARBA" id="ARBA00004196"/>
    </source>
</evidence>
<dbReference type="AlphaFoldDB" id="A0A7J5E015"/>
<organism evidence="9 10">
    <name type="scientific">Nocardioides simplex</name>
    <name type="common">Arthrobacter simplex</name>
    <dbReference type="NCBI Taxonomy" id="2045"/>
    <lineage>
        <taxon>Bacteria</taxon>
        <taxon>Bacillati</taxon>
        <taxon>Actinomycetota</taxon>
        <taxon>Actinomycetes</taxon>
        <taxon>Propionibacteriales</taxon>
        <taxon>Nocardioidaceae</taxon>
        <taxon>Pimelobacter</taxon>
    </lineage>
</organism>
<dbReference type="Proteomes" id="UP000449906">
    <property type="component" value="Unassembled WGS sequence"/>
</dbReference>
<sequence>MRRIALPLAALAVLGTGFAAYGAATDSAPSYRTVVARVADVEQVLDLSGTIEPSGRSELAFGTDGRVAAVRTAVGRTVRQGDVIAVLDRASLRAAVDRATADLASAKARLAADRSAQTAEVAATPDTGAATPDTGAGSGGGGGASPSPSPALAQLAQQQDAVLAAQTAASTALATSTAALATQQEACAATETPEPSATESTESTEAPASPDSPVSDGCAAALAAVQSAQASTAEAQKSLQTALLALGKTLTTATPTADTPTSTPVTETPASETPASETPTRSVTAATLADDQASIDRARADLTQARADLRAAVVRAPADGTVTALSVASGDQVTAGDTVATVVAPGVTTVTLEVTEDQAAQLEAGTPVAVTPAGASDPLDGTISRVAHLATTADGSTDPTYAVQVTLDERDLALPDGLPASVAVVVGEADDAVTVPASALSNGTVQVLRDGKAERVPVTTGVVGSTEVEVVDGLDAGTRVVLADLDAEVPSSDSPQGGFGGGGFRISGPAGGMMPAR</sequence>
<feature type="compositionally biased region" description="Low complexity" evidence="5">
    <location>
        <begin position="114"/>
        <end position="135"/>
    </location>
</feature>
<keyword evidence="3 4" id="KW-0175">Coiled coil</keyword>
<evidence type="ECO:0000313" key="9">
    <source>
        <dbReference type="EMBL" id="KAB2811569.1"/>
    </source>
</evidence>
<dbReference type="InterPro" id="IPR058627">
    <property type="entry name" value="MdtA-like_C"/>
</dbReference>
<feature type="signal peptide" evidence="6">
    <location>
        <begin position="1"/>
        <end position="19"/>
    </location>
</feature>
<name>A0A7J5E015_NOCSI</name>
<gene>
    <name evidence="9" type="ORF">F9L07_06790</name>
</gene>
<keyword evidence="6" id="KW-0732">Signal</keyword>
<comment type="similarity">
    <text evidence="2">Belongs to the membrane fusion protein (MFP) (TC 8.A.1) family.</text>
</comment>
<evidence type="ECO:0000259" key="7">
    <source>
        <dbReference type="Pfam" id="PF25917"/>
    </source>
</evidence>
<dbReference type="EMBL" id="WBVM01000001">
    <property type="protein sequence ID" value="KAB2811569.1"/>
    <property type="molecule type" value="Genomic_DNA"/>
</dbReference>
<feature type="coiled-coil region" evidence="4">
    <location>
        <begin position="288"/>
        <end position="315"/>
    </location>
</feature>
<evidence type="ECO:0000313" key="10">
    <source>
        <dbReference type="Proteomes" id="UP000449906"/>
    </source>
</evidence>
<dbReference type="InterPro" id="IPR006143">
    <property type="entry name" value="RND_pump_MFP"/>
</dbReference>
<dbReference type="GO" id="GO:0016020">
    <property type="term" value="C:membrane"/>
    <property type="evidence" value="ECO:0007669"/>
    <property type="project" value="InterPro"/>
</dbReference>
<feature type="compositionally biased region" description="Low complexity" evidence="5">
    <location>
        <begin position="253"/>
        <end position="275"/>
    </location>
</feature>
<feature type="region of interest" description="Disordered" evidence="5">
    <location>
        <begin position="114"/>
        <end position="153"/>
    </location>
</feature>
<proteinExistence type="inferred from homology"/>
<dbReference type="Gene3D" id="2.40.420.20">
    <property type="match status" value="1"/>
</dbReference>
<dbReference type="SUPFAM" id="SSF51230">
    <property type="entry name" value="Single hybrid motif"/>
    <property type="match status" value="1"/>
</dbReference>
<evidence type="ECO:0000256" key="5">
    <source>
        <dbReference type="SAM" id="MobiDB-lite"/>
    </source>
</evidence>
<evidence type="ECO:0000259" key="8">
    <source>
        <dbReference type="Pfam" id="PF25967"/>
    </source>
</evidence>
<feature type="domain" description="Multidrug resistance protein MdtA-like barrel-sandwich hybrid" evidence="7">
    <location>
        <begin position="64"/>
        <end position="343"/>
    </location>
</feature>